<dbReference type="Gene3D" id="2.130.10.10">
    <property type="entry name" value="YVTN repeat-like/Quinoprotein amine dehydrogenase"/>
    <property type="match status" value="1"/>
</dbReference>
<dbReference type="InterPro" id="IPR036322">
    <property type="entry name" value="WD40_repeat_dom_sf"/>
</dbReference>
<sequence length="406" mass="44749">MESLQDIKMAEPRDQVLSYSNQRRVMTQLKKFTDPVTSQAYLLASDALYGGNTMDGKIKVLSLSDIFSQEGAGESLIKEKFYVEVPYGVQTVEHVAMSATGGFQEYFLAGLDDGTVQIFDYTKNKEKQSIQRPVFKVQKTVDGAAESRPADIDHPYDYFQESLYEHGSSVTAIEKNFKDNTLFASSGRDQNVFIWKLSGEQGHDDVEFVSEIGKQQLKTSASSLNIGYVTSMKWYDEQILALATSSGSLLLNDIREKTGTGDSSKCQQSKKIWQTEGGAIWDLALWRDQSGIKIITADDSGNVTLIDPRMIPATPQVITSGTRQSALKLSVDSVTTSSKQVLLSVGFESSLSVLDLEKLSSQETAYKVKELSSKDNISSIKTLSHGGHAKTIFGTYDGRINVLSLQ</sequence>
<dbReference type="Proteomes" id="UP000785679">
    <property type="component" value="Unassembled WGS sequence"/>
</dbReference>
<keyword evidence="2" id="KW-1185">Reference proteome</keyword>
<proteinExistence type="predicted"/>
<name>A0A8J8T3H1_HALGN</name>
<evidence type="ECO:0000313" key="1">
    <source>
        <dbReference type="EMBL" id="TNV80151.1"/>
    </source>
</evidence>
<dbReference type="GO" id="GO:0005634">
    <property type="term" value="C:nucleus"/>
    <property type="evidence" value="ECO:0007669"/>
    <property type="project" value="TreeGrafter"/>
</dbReference>
<evidence type="ECO:0008006" key="3">
    <source>
        <dbReference type="Google" id="ProtNLM"/>
    </source>
</evidence>
<dbReference type="PANTHER" id="PTHR19855">
    <property type="entry name" value="WD40 REPEAT PROTEIN 12, 37"/>
    <property type="match status" value="1"/>
</dbReference>
<accession>A0A8J8T3H1</accession>
<dbReference type="InterPro" id="IPR015943">
    <property type="entry name" value="WD40/YVTN_repeat-like_dom_sf"/>
</dbReference>
<dbReference type="AlphaFoldDB" id="A0A8J8T3H1"/>
<gene>
    <name evidence="1" type="ORF">FGO68_gene15130</name>
</gene>
<dbReference type="OrthoDB" id="10538724at2759"/>
<comment type="caution">
    <text evidence="1">The sequence shown here is derived from an EMBL/GenBank/DDBJ whole genome shotgun (WGS) entry which is preliminary data.</text>
</comment>
<reference evidence="1" key="1">
    <citation type="submission" date="2019-06" db="EMBL/GenBank/DDBJ databases">
        <authorList>
            <person name="Zheng W."/>
        </authorList>
    </citation>
    <scope>NUCLEOTIDE SEQUENCE</scope>
    <source>
        <strain evidence="1">QDHG01</strain>
    </source>
</reference>
<dbReference type="SUPFAM" id="SSF50978">
    <property type="entry name" value="WD40 repeat-like"/>
    <property type="match status" value="1"/>
</dbReference>
<protein>
    <recommendedName>
        <fullName evidence="3">WD40 repeat domain-containing protein</fullName>
    </recommendedName>
</protein>
<dbReference type="InterPro" id="IPR001680">
    <property type="entry name" value="WD40_rpt"/>
</dbReference>
<evidence type="ECO:0000313" key="2">
    <source>
        <dbReference type="Proteomes" id="UP000785679"/>
    </source>
</evidence>
<organism evidence="1 2">
    <name type="scientific">Halteria grandinella</name>
    <dbReference type="NCBI Taxonomy" id="5974"/>
    <lineage>
        <taxon>Eukaryota</taxon>
        <taxon>Sar</taxon>
        <taxon>Alveolata</taxon>
        <taxon>Ciliophora</taxon>
        <taxon>Intramacronucleata</taxon>
        <taxon>Spirotrichea</taxon>
        <taxon>Stichotrichia</taxon>
        <taxon>Sporadotrichida</taxon>
        <taxon>Halteriidae</taxon>
        <taxon>Halteria</taxon>
    </lineage>
</organism>
<dbReference type="Pfam" id="PF00400">
    <property type="entry name" value="WD40"/>
    <property type="match status" value="1"/>
</dbReference>
<dbReference type="PANTHER" id="PTHR19855:SF11">
    <property type="entry name" value="RIBOSOME BIOGENESIS PROTEIN WDR12"/>
    <property type="match status" value="1"/>
</dbReference>
<dbReference type="EMBL" id="RRYP01007906">
    <property type="protein sequence ID" value="TNV80151.1"/>
    <property type="molecule type" value="Genomic_DNA"/>
</dbReference>